<protein>
    <submittedName>
        <fullName evidence="3">Cyclic di-GMP phosphodiesterase Gmr</fullName>
    </submittedName>
</protein>
<dbReference type="Gene3D" id="3.30.450.20">
    <property type="entry name" value="PAS domain"/>
    <property type="match status" value="1"/>
</dbReference>
<dbReference type="STRING" id="1035.BN961_00490"/>
<dbReference type="Pfam" id="PF00990">
    <property type="entry name" value="GGDEF"/>
    <property type="match status" value="1"/>
</dbReference>
<dbReference type="SMART" id="SM00267">
    <property type="entry name" value="GGDEF"/>
    <property type="match status" value="1"/>
</dbReference>
<organism evidence="3 4">
    <name type="scientific">Afipia felis</name>
    <name type="common">Cat scratch disease bacillus</name>
    <dbReference type="NCBI Taxonomy" id="1035"/>
    <lineage>
        <taxon>Bacteria</taxon>
        <taxon>Pseudomonadati</taxon>
        <taxon>Pseudomonadota</taxon>
        <taxon>Alphaproteobacteria</taxon>
        <taxon>Hyphomicrobiales</taxon>
        <taxon>Nitrobacteraceae</taxon>
        <taxon>Afipia</taxon>
    </lineage>
</organism>
<gene>
    <name evidence="3" type="primary">gmr_1</name>
    <name evidence="3" type="ORF">BN961_00490</name>
</gene>
<dbReference type="InterPro" id="IPR043128">
    <property type="entry name" value="Rev_trsase/Diguanyl_cyclase"/>
</dbReference>
<name>A0A090MN52_AFIFE</name>
<feature type="domain" description="PAC" evidence="1">
    <location>
        <begin position="91"/>
        <end position="142"/>
    </location>
</feature>
<dbReference type="EMBL" id="CCAZ020000001">
    <property type="protein sequence ID" value="CEG07109.1"/>
    <property type="molecule type" value="Genomic_DNA"/>
</dbReference>
<comment type="caution">
    <text evidence="3">The sequence shown here is derived from an EMBL/GenBank/DDBJ whole genome shotgun (WGS) entry which is preliminary data.</text>
</comment>
<accession>A0A090MN52</accession>
<dbReference type="PANTHER" id="PTHR44757">
    <property type="entry name" value="DIGUANYLATE CYCLASE DGCP"/>
    <property type="match status" value="1"/>
</dbReference>
<dbReference type="SUPFAM" id="SSF55073">
    <property type="entry name" value="Nucleotide cyclase"/>
    <property type="match status" value="1"/>
</dbReference>
<evidence type="ECO:0000313" key="4">
    <source>
        <dbReference type="Proteomes" id="UP000035762"/>
    </source>
</evidence>
<dbReference type="InterPro" id="IPR035965">
    <property type="entry name" value="PAS-like_dom_sf"/>
</dbReference>
<dbReference type="InterPro" id="IPR029787">
    <property type="entry name" value="Nucleotide_cyclase"/>
</dbReference>
<keyword evidence="4" id="KW-1185">Reference proteome</keyword>
<dbReference type="Pfam" id="PF08447">
    <property type="entry name" value="PAS_3"/>
    <property type="match status" value="1"/>
</dbReference>
<dbReference type="Gene3D" id="3.30.70.270">
    <property type="match status" value="1"/>
</dbReference>
<dbReference type="SMART" id="SM00086">
    <property type="entry name" value="PAC"/>
    <property type="match status" value="1"/>
</dbReference>
<dbReference type="CDD" id="cd01949">
    <property type="entry name" value="GGDEF"/>
    <property type="match status" value="1"/>
</dbReference>
<dbReference type="AlphaFoldDB" id="A0A090MN52"/>
<dbReference type="InterPro" id="IPR013655">
    <property type="entry name" value="PAS_fold_3"/>
</dbReference>
<evidence type="ECO:0000313" key="3">
    <source>
        <dbReference type="EMBL" id="CEG07109.1"/>
    </source>
</evidence>
<dbReference type="InterPro" id="IPR000160">
    <property type="entry name" value="GGDEF_dom"/>
</dbReference>
<reference evidence="3 4" key="1">
    <citation type="journal article" date="2014" name="Genome Announc.">
        <title>Genome Sequence of Afipia felis Strain 76713, Isolated in Hospital Water Using an Amoeba Co-Culture Procedure.</title>
        <authorList>
            <person name="Benamar S."/>
            <person name="La Scola B."/>
            <person name="Croce O."/>
        </authorList>
    </citation>
    <scope>NUCLEOTIDE SEQUENCE [LARGE SCALE GENOMIC DNA]</scope>
    <source>
        <strain evidence="3 4">76713</strain>
    </source>
</reference>
<dbReference type="NCBIfam" id="TIGR00254">
    <property type="entry name" value="GGDEF"/>
    <property type="match status" value="1"/>
</dbReference>
<dbReference type="Proteomes" id="UP000035762">
    <property type="component" value="Unassembled WGS sequence"/>
</dbReference>
<dbReference type="InterPro" id="IPR001610">
    <property type="entry name" value="PAC"/>
</dbReference>
<dbReference type="InterPro" id="IPR052155">
    <property type="entry name" value="Biofilm_reg_signaling"/>
</dbReference>
<dbReference type="PANTHER" id="PTHR44757:SF2">
    <property type="entry name" value="BIOFILM ARCHITECTURE MAINTENANCE PROTEIN MBAA"/>
    <property type="match status" value="1"/>
</dbReference>
<dbReference type="PROSITE" id="PS50113">
    <property type="entry name" value="PAC"/>
    <property type="match status" value="1"/>
</dbReference>
<dbReference type="PROSITE" id="PS50887">
    <property type="entry name" value="GGDEF"/>
    <property type="match status" value="1"/>
</dbReference>
<dbReference type="NCBIfam" id="TIGR00229">
    <property type="entry name" value="sensory_box"/>
    <property type="match status" value="1"/>
</dbReference>
<dbReference type="OrthoDB" id="9812260at2"/>
<evidence type="ECO:0000259" key="1">
    <source>
        <dbReference type="PROSITE" id="PS50113"/>
    </source>
</evidence>
<dbReference type="InterPro" id="IPR000014">
    <property type="entry name" value="PAS"/>
</dbReference>
<proteinExistence type="predicted"/>
<dbReference type="SUPFAM" id="SSF55785">
    <property type="entry name" value="PYP-like sensor domain (PAS domain)"/>
    <property type="match status" value="1"/>
</dbReference>
<dbReference type="InterPro" id="IPR000700">
    <property type="entry name" value="PAS-assoc_C"/>
</dbReference>
<evidence type="ECO:0000259" key="2">
    <source>
        <dbReference type="PROSITE" id="PS50887"/>
    </source>
</evidence>
<sequence>MRDEAGHVSELQWAEVYARLYDQALGHAHIGAWECELETERLTWTSGVYKLFAYPMDSALRRASIVDLYTPESRRNMEIARAEVIRSGRSVSLDTEIRTWDGEKRWMRLSINAVRENGRPVRIFGSKQDITSDRQAMESLRLQAETDPLTGLANRSLFLQRYREVIGDTLNHGFASALVLIDLDRFKELNDTFGHEAGDACLREIAMRLKRAFCNAGLVARLGGDEFALILRAPTNPARIESVLEQTVAMLSRPVFWNGLRLEVGASIGAALIGRPHRRRITELFADADIALYAAKAAGRNKVHLFNDEVGSRSMNPEAAA</sequence>
<feature type="domain" description="GGDEF" evidence="2">
    <location>
        <begin position="174"/>
        <end position="308"/>
    </location>
</feature>